<dbReference type="SUPFAM" id="SSF48295">
    <property type="entry name" value="TrpR-like"/>
    <property type="match status" value="2"/>
</dbReference>
<dbReference type="GO" id="GO:0043565">
    <property type="term" value="F:sequence-specific DNA binding"/>
    <property type="evidence" value="ECO:0007669"/>
    <property type="project" value="InterPro"/>
</dbReference>
<evidence type="ECO:0000256" key="1">
    <source>
        <dbReference type="ARBA" id="ARBA00038232"/>
    </source>
</evidence>
<dbReference type="PANTHER" id="PTHR33795">
    <property type="entry name" value="INSERTION ELEMENT IS150 PROTEIN INSJ"/>
    <property type="match status" value="1"/>
</dbReference>
<feature type="non-terminal residue" evidence="3">
    <location>
        <position position="98"/>
    </location>
</feature>
<dbReference type="PANTHER" id="PTHR33795:SF1">
    <property type="entry name" value="INSERTION ELEMENT IS150 PROTEIN INSJ"/>
    <property type="match status" value="1"/>
</dbReference>
<organism evidence="3 4">
    <name type="scientific">Pisciglobus halotolerans</name>
    <dbReference type="NCBI Taxonomy" id="745365"/>
    <lineage>
        <taxon>Bacteria</taxon>
        <taxon>Bacillati</taxon>
        <taxon>Bacillota</taxon>
        <taxon>Bacilli</taxon>
        <taxon>Lactobacillales</taxon>
        <taxon>Carnobacteriaceae</taxon>
    </lineage>
</organism>
<protein>
    <submittedName>
        <fullName evidence="3">Transposase and inactivated derivatives</fullName>
    </submittedName>
</protein>
<keyword evidence="4" id="KW-1185">Reference proteome</keyword>
<dbReference type="EMBL" id="FOQE01000056">
    <property type="protein sequence ID" value="SFH91254.1"/>
    <property type="molecule type" value="Genomic_DNA"/>
</dbReference>
<dbReference type="RefSeq" id="WP_177186251.1">
    <property type="nucleotide sequence ID" value="NZ_FOQE01000056.1"/>
</dbReference>
<name>A0A1I3DWX8_9LACT</name>
<reference evidence="3 4" key="1">
    <citation type="submission" date="2016-10" db="EMBL/GenBank/DDBJ databases">
        <authorList>
            <person name="de Groot N.N."/>
        </authorList>
    </citation>
    <scope>NUCLEOTIDE SEQUENCE [LARGE SCALE GENOMIC DNA]</scope>
    <source>
        <strain evidence="3 4">DSM 27630</strain>
    </source>
</reference>
<gene>
    <name evidence="3" type="ORF">SAMN04489868_1569</name>
</gene>
<dbReference type="Gene3D" id="1.10.10.10">
    <property type="entry name" value="Winged helix-like DNA-binding domain superfamily/Winged helix DNA-binding domain"/>
    <property type="match status" value="1"/>
</dbReference>
<proteinExistence type="inferred from homology"/>
<dbReference type="AlphaFoldDB" id="A0A1I3DWX8"/>
<dbReference type="InterPro" id="IPR010921">
    <property type="entry name" value="Trp_repressor/repl_initiator"/>
</dbReference>
<accession>A0A1I3DWX8</accession>
<feature type="domain" description="Insertion element IS150 protein InsJ-like helix-turn-helix" evidence="2">
    <location>
        <begin position="9"/>
        <end position="56"/>
    </location>
</feature>
<evidence type="ECO:0000313" key="3">
    <source>
        <dbReference type="EMBL" id="SFH91254.1"/>
    </source>
</evidence>
<dbReference type="InterPro" id="IPR036388">
    <property type="entry name" value="WH-like_DNA-bd_sf"/>
</dbReference>
<dbReference type="InterPro" id="IPR055247">
    <property type="entry name" value="InsJ-like_HTH"/>
</dbReference>
<dbReference type="InterPro" id="IPR052057">
    <property type="entry name" value="IS150/IS1296_orfA-like"/>
</dbReference>
<dbReference type="Pfam" id="PF13518">
    <property type="entry name" value="HTH_28"/>
    <property type="match status" value="1"/>
</dbReference>
<comment type="similarity">
    <text evidence="1">Belongs to the IS150/IS1296 orfA family.</text>
</comment>
<evidence type="ECO:0000259" key="2">
    <source>
        <dbReference type="Pfam" id="PF13518"/>
    </source>
</evidence>
<evidence type="ECO:0000313" key="4">
    <source>
        <dbReference type="Proteomes" id="UP000198668"/>
    </source>
</evidence>
<dbReference type="Proteomes" id="UP000198668">
    <property type="component" value="Unassembled WGS sequence"/>
</dbReference>
<sequence length="98" mass="11429">MAKYSFEFKRMVVKEYIKGFGGYASLAEKHGIKSYGQVRDWVKVYQEFGEEGLQRRTTNRDYTVQFKLDAVELYSRTELTYRETANRLGLTTPALIKG</sequence>